<gene>
    <name evidence="2" type="ORF">E4K65_25105</name>
</gene>
<feature type="region of interest" description="Disordered" evidence="1">
    <location>
        <begin position="54"/>
        <end position="75"/>
    </location>
</feature>
<protein>
    <submittedName>
        <fullName evidence="2">Uncharacterized protein</fullName>
    </submittedName>
</protein>
<dbReference type="RefSeq" id="WP_135176407.1">
    <property type="nucleotide sequence ID" value="NZ_SPQT01000015.1"/>
</dbReference>
<sequence length="75" mass="8642">MKDMQAHLEKLQIQLAECEMIRDLATDPKKRELFSKLAEHFRALAGEIEKAMAEQMSPTFPGRKTHEPFASEEEP</sequence>
<dbReference type="EMBL" id="SPQT01000015">
    <property type="protein sequence ID" value="TFV45339.1"/>
    <property type="molecule type" value="Genomic_DNA"/>
</dbReference>
<reference evidence="2 3" key="1">
    <citation type="submission" date="2019-03" db="EMBL/GenBank/DDBJ databases">
        <title>Bradyrhizobium diversity isolated from nodules of Chamaecrista fasciculata.</title>
        <authorList>
            <person name="Klepa M.S."/>
            <person name="Urquiaga M.O."/>
            <person name="Hungria M."/>
            <person name="Delamuta J.R."/>
        </authorList>
    </citation>
    <scope>NUCLEOTIDE SEQUENCE [LARGE SCALE GENOMIC DNA]</scope>
    <source>
        <strain evidence="2 3">CNPSo 3448</strain>
    </source>
</reference>
<dbReference type="OrthoDB" id="8255879at2"/>
<proteinExistence type="predicted"/>
<organism evidence="2 3">
    <name type="scientific">Bradyrhizobium niftali</name>
    <dbReference type="NCBI Taxonomy" id="2560055"/>
    <lineage>
        <taxon>Bacteria</taxon>
        <taxon>Pseudomonadati</taxon>
        <taxon>Pseudomonadota</taxon>
        <taxon>Alphaproteobacteria</taxon>
        <taxon>Hyphomicrobiales</taxon>
        <taxon>Nitrobacteraceae</taxon>
        <taxon>Bradyrhizobium</taxon>
    </lineage>
</organism>
<dbReference type="Proteomes" id="UP000297966">
    <property type="component" value="Unassembled WGS sequence"/>
</dbReference>
<evidence type="ECO:0000313" key="3">
    <source>
        <dbReference type="Proteomes" id="UP000297966"/>
    </source>
</evidence>
<evidence type="ECO:0000313" key="2">
    <source>
        <dbReference type="EMBL" id="TFV45339.1"/>
    </source>
</evidence>
<comment type="caution">
    <text evidence="2">The sequence shown here is derived from an EMBL/GenBank/DDBJ whole genome shotgun (WGS) entry which is preliminary data.</text>
</comment>
<accession>A0A4Y9LQV2</accession>
<evidence type="ECO:0000256" key="1">
    <source>
        <dbReference type="SAM" id="MobiDB-lite"/>
    </source>
</evidence>
<name>A0A4Y9LQV2_9BRAD</name>
<dbReference type="AlphaFoldDB" id="A0A4Y9LQV2"/>
<keyword evidence="3" id="KW-1185">Reference proteome</keyword>